<dbReference type="GO" id="GO:0052689">
    <property type="term" value="F:carboxylic ester hydrolase activity"/>
    <property type="evidence" value="ECO:0007669"/>
    <property type="project" value="UniProtKB-KW"/>
</dbReference>
<dbReference type="PANTHER" id="PTHR44590:SF3">
    <property type="entry name" value="CARBOXYLESTERASE TYPE B DOMAIN-CONTAINING PROTEIN"/>
    <property type="match status" value="1"/>
</dbReference>
<evidence type="ECO:0000313" key="7">
    <source>
        <dbReference type="Proteomes" id="UP000005239"/>
    </source>
</evidence>
<dbReference type="InterPro" id="IPR029058">
    <property type="entry name" value="AB_hydrolase_fold"/>
</dbReference>
<protein>
    <recommendedName>
        <fullName evidence="4">Carboxylic ester hydrolase</fullName>
        <ecNumber evidence="4">3.1.1.-</ecNumber>
    </recommendedName>
</protein>
<comment type="similarity">
    <text evidence="1 4">Belongs to the type-B carboxylesterase/lipase family.</text>
</comment>
<proteinExistence type="inferred from homology"/>
<reference evidence="6" key="2">
    <citation type="submission" date="2022-06" db="UniProtKB">
        <authorList>
            <consortium name="EnsemblMetazoa"/>
        </authorList>
    </citation>
    <scope>IDENTIFICATION</scope>
    <source>
        <strain evidence="6">PS312</strain>
    </source>
</reference>
<evidence type="ECO:0000259" key="5">
    <source>
        <dbReference type="Pfam" id="PF00135"/>
    </source>
</evidence>
<evidence type="ECO:0000256" key="4">
    <source>
        <dbReference type="RuleBase" id="RU361235"/>
    </source>
</evidence>
<keyword evidence="2" id="KW-0719">Serine esterase</keyword>
<evidence type="ECO:0000256" key="2">
    <source>
        <dbReference type="ARBA" id="ARBA00022487"/>
    </source>
</evidence>
<dbReference type="InterPro" id="IPR019826">
    <property type="entry name" value="Carboxylesterase_B_AS"/>
</dbReference>
<dbReference type="InterPro" id="IPR002018">
    <property type="entry name" value="CarbesteraseB"/>
</dbReference>
<dbReference type="Proteomes" id="UP000005239">
    <property type="component" value="Unassembled WGS sequence"/>
</dbReference>
<keyword evidence="3 4" id="KW-0378">Hydrolase</keyword>
<sequence length="537" mass="60658">MGAFHSHPESRVVRTHYGEVVGRRLYSKDGKSVDAFQGIPYARPPVGDLRFRKPEPPEPWEGIFQAKSFGNRAIQRDLLFFDNWRKGQTSEDCLLLNIFTPCWKAPSGGFPVMVFIHGGGFSMDSAETYGDVGICERLCMKDVIVVTIQYRLGYLGFWTTNDSSCPGNLGLWDQTEALKWIQLNISEFGGNKENVTILGQSAGGASVDFLSLSPHSYNLFHKVIPMAGTASAKWALSPSMKLQCEKKALRLGCDWKDNNDLMAQLRDLPASAFAISLIGADTEKETDLECTPVIDGDFLPSTVDEMRKCAPPKPRMTGVAKMEGLLFLITIKSSFEKLKKLMHRALPKDMPNRESMQNEFLSKYIDIESKPDTDTIYRVMNEIYSDFSMNAPVLKQVQQTIEANPDSPVYNYVFSYLNPKAWGPFRWYLSFLEASHCHELPYIFNKGIIFGFSFTDEDKRMADIFSTAFTNFAKFGDPNGPFGKTELPVQWKSATKDYPERHYNFDLQPELVDSYFRGRPAALLNYQKQSGVTTAKL</sequence>
<evidence type="ECO:0000256" key="3">
    <source>
        <dbReference type="ARBA" id="ARBA00022801"/>
    </source>
</evidence>
<evidence type="ECO:0000313" key="6">
    <source>
        <dbReference type="EnsemblMetazoa" id="PPA28517.1"/>
    </source>
</evidence>
<dbReference type="EC" id="3.1.1.-" evidence="4"/>
<dbReference type="AlphaFoldDB" id="A0A8R1YMX6"/>
<accession>A0A8R1YMX6</accession>
<dbReference type="SUPFAM" id="SSF53474">
    <property type="entry name" value="alpha/beta-Hydrolases"/>
    <property type="match status" value="1"/>
</dbReference>
<evidence type="ECO:0000256" key="1">
    <source>
        <dbReference type="ARBA" id="ARBA00005964"/>
    </source>
</evidence>
<name>A0A8R1YMX6_PRIPA</name>
<dbReference type="PANTHER" id="PTHR44590">
    <property type="entry name" value="CARBOXYLIC ESTER HYDROLASE-RELATED"/>
    <property type="match status" value="1"/>
</dbReference>
<organism evidence="6 7">
    <name type="scientific">Pristionchus pacificus</name>
    <name type="common">Parasitic nematode worm</name>
    <dbReference type="NCBI Taxonomy" id="54126"/>
    <lineage>
        <taxon>Eukaryota</taxon>
        <taxon>Metazoa</taxon>
        <taxon>Ecdysozoa</taxon>
        <taxon>Nematoda</taxon>
        <taxon>Chromadorea</taxon>
        <taxon>Rhabditida</taxon>
        <taxon>Rhabditina</taxon>
        <taxon>Diplogasteromorpha</taxon>
        <taxon>Diplogasteroidea</taxon>
        <taxon>Neodiplogasteridae</taxon>
        <taxon>Pristionchus</taxon>
    </lineage>
</organism>
<keyword evidence="7" id="KW-1185">Reference proteome</keyword>
<dbReference type="PROSITE" id="PS00122">
    <property type="entry name" value="CARBOXYLESTERASE_B_1"/>
    <property type="match status" value="1"/>
</dbReference>
<dbReference type="EnsemblMetazoa" id="PPA28517.1">
    <property type="protein sequence ID" value="PPA28517.1"/>
    <property type="gene ID" value="WBGene00118071"/>
</dbReference>
<feature type="domain" description="Carboxylesterase type B" evidence="5">
    <location>
        <begin position="10"/>
        <end position="512"/>
    </location>
</feature>
<reference evidence="7" key="1">
    <citation type="journal article" date="2008" name="Nat. Genet.">
        <title>The Pristionchus pacificus genome provides a unique perspective on nematode lifestyle and parasitism.</title>
        <authorList>
            <person name="Dieterich C."/>
            <person name="Clifton S.W."/>
            <person name="Schuster L.N."/>
            <person name="Chinwalla A."/>
            <person name="Delehaunty K."/>
            <person name="Dinkelacker I."/>
            <person name="Fulton L."/>
            <person name="Fulton R."/>
            <person name="Godfrey J."/>
            <person name="Minx P."/>
            <person name="Mitreva M."/>
            <person name="Roeseler W."/>
            <person name="Tian H."/>
            <person name="Witte H."/>
            <person name="Yang S.P."/>
            <person name="Wilson R.K."/>
            <person name="Sommer R.J."/>
        </authorList>
    </citation>
    <scope>NUCLEOTIDE SEQUENCE [LARGE SCALE GENOMIC DNA]</scope>
    <source>
        <strain evidence="7">PS312</strain>
    </source>
</reference>
<dbReference type="Pfam" id="PF00135">
    <property type="entry name" value="COesterase"/>
    <property type="match status" value="1"/>
</dbReference>
<gene>
    <name evidence="6" type="primary">WBGene00118071</name>
</gene>
<dbReference type="Gene3D" id="3.40.50.1820">
    <property type="entry name" value="alpha/beta hydrolase"/>
    <property type="match status" value="1"/>
</dbReference>